<keyword evidence="3" id="KW-1185">Reference proteome</keyword>
<keyword evidence="1" id="KW-0812">Transmembrane</keyword>
<gene>
    <name evidence="2" type="ORF">SAMN04489716_5328</name>
</gene>
<sequence length="418" mass="44075">MRGEDEMNDDGAVRMLQPLREEPAGPPRFDVARAMAEGRRRRGLRRWTGGLALIALTSVTAGGGTLAIAAMQPETPARKPATVTSVAPSTQAAAAPAAAPPPKSCQVALLPTGGVRKSVVTAGDPSGRYQAGRLYDAAENLIVWKNGKIDARLRIPGADASIDDLNQSGVGVGSSYLGESQQAFVYRDGTYSELDGSQTSALAINEAGVIVGALGPFNGEVPVRWTSASAKVERLPLPSGYPVGIAKLIADDGTVVGSVGRGRLTLTAYLWLPDGTGKLMPLPTVGGKKADYFEPTSIAGDWILGAAIIETDDSEGRPSRALTPIKFRISDGTYHPVPATDGIGFGQLADNGWILALNNESYKPVILSGSKVVKLPEYQRFKEYQVTSFSADGKTVGGYSTDMGPEEVDNRPFLWTCK</sequence>
<keyword evidence="1" id="KW-1133">Transmembrane helix</keyword>
<evidence type="ECO:0000256" key="1">
    <source>
        <dbReference type="SAM" id="Phobius"/>
    </source>
</evidence>
<protein>
    <submittedName>
        <fullName evidence="2">Uncharacterized protein</fullName>
    </submittedName>
</protein>
<dbReference type="Proteomes" id="UP000198688">
    <property type="component" value="Chromosome I"/>
</dbReference>
<reference evidence="2 3" key="1">
    <citation type="submission" date="2016-10" db="EMBL/GenBank/DDBJ databases">
        <authorList>
            <person name="de Groot N.N."/>
        </authorList>
    </citation>
    <scope>NUCLEOTIDE SEQUENCE [LARGE SCALE GENOMIC DNA]</scope>
    <source>
        <strain evidence="2 3">DSM 43941</strain>
    </source>
</reference>
<dbReference type="STRING" id="113562.SAMN04489716_5328"/>
<dbReference type="AlphaFoldDB" id="A0A1H2C766"/>
<dbReference type="RefSeq" id="WP_092547121.1">
    <property type="nucleotide sequence ID" value="NZ_BOMJ01000014.1"/>
</dbReference>
<evidence type="ECO:0000313" key="2">
    <source>
        <dbReference type="EMBL" id="SDT66231.1"/>
    </source>
</evidence>
<dbReference type="OrthoDB" id="3365614at2"/>
<dbReference type="EMBL" id="LT629758">
    <property type="protein sequence ID" value="SDT66231.1"/>
    <property type="molecule type" value="Genomic_DNA"/>
</dbReference>
<name>A0A1H2C766_9ACTN</name>
<proteinExistence type="predicted"/>
<feature type="transmembrane region" description="Helical" evidence="1">
    <location>
        <begin position="49"/>
        <end position="71"/>
    </location>
</feature>
<accession>A0A1H2C766</accession>
<keyword evidence="1" id="KW-0472">Membrane</keyword>
<evidence type="ECO:0000313" key="3">
    <source>
        <dbReference type="Proteomes" id="UP000198688"/>
    </source>
</evidence>
<organism evidence="2 3">
    <name type="scientific">Actinoplanes derwentensis</name>
    <dbReference type="NCBI Taxonomy" id="113562"/>
    <lineage>
        <taxon>Bacteria</taxon>
        <taxon>Bacillati</taxon>
        <taxon>Actinomycetota</taxon>
        <taxon>Actinomycetes</taxon>
        <taxon>Micromonosporales</taxon>
        <taxon>Micromonosporaceae</taxon>
        <taxon>Actinoplanes</taxon>
    </lineage>
</organism>